<reference evidence="1 2" key="1">
    <citation type="submission" date="2019-05" db="EMBL/GenBank/DDBJ databases">
        <authorList>
            <consortium name="Science for Life Laboratories"/>
        </authorList>
    </citation>
    <scope>NUCLEOTIDE SEQUENCE [LARGE SCALE GENOMIC DNA]</scope>
    <source>
        <strain evidence="1">Soil9</strain>
    </source>
</reference>
<protein>
    <recommendedName>
        <fullName evidence="3">Peptidase S24/S26A/S26B/S26C domain-containing protein</fullName>
    </recommendedName>
</protein>
<dbReference type="SUPFAM" id="SSF51306">
    <property type="entry name" value="LexA/Signal peptidase"/>
    <property type="match status" value="1"/>
</dbReference>
<evidence type="ECO:0000313" key="1">
    <source>
        <dbReference type="EMBL" id="VTS02240.1"/>
    </source>
</evidence>
<evidence type="ECO:0000313" key="2">
    <source>
        <dbReference type="Proteomes" id="UP000464178"/>
    </source>
</evidence>
<evidence type="ECO:0008006" key="3">
    <source>
        <dbReference type="Google" id="ProtNLM"/>
    </source>
</evidence>
<dbReference type="AlphaFoldDB" id="A0A6P2DML2"/>
<dbReference type="InterPro" id="IPR036286">
    <property type="entry name" value="LexA/Signal_pep-like_sf"/>
</dbReference>
<dbReference type="EMBL" id="LR593886">
    <property type="protein sequence ID" value="VTS02240.1"/>
    <property type="molecule type" value="Genomic_DNA"/>
</dbReference>
<keyword evidence="2" id="KW-1185">Reference proteome</keyword>
<dbReference type="RefSeq" id="WP_174266037.1">
    <property type="nucleotide sequence ID" value="NZ_LR593886.1"/>
</dbReference>
<dbReference type="KEGG" id="gms:SOIL9_75820"/>
<gene>
    <name evidence="1" type="ORF">SOIL9_75820</name>
</gene>
<accession>A0A6P2DML2</accession>
<proteinExistence type="predicted"/>
<name>A0A6P2DML2_9BACT</name>
<dbReference type="Proteomes" id="UP000464178">
    <property type="component" value="Chromosome"/>
</dbReference>
<organism evidence="1 2">
    <name type="scientific">Gemmata massiliana</name>
    <dbReference type="NCBI Taxonomy" id="1210884"/>
    <lineage>
        <taxon>Bacteria</taxon>
        <taxon>Pseudomonadati</taxon>
        <taxon>Planctomycetota</taxon>
        <taxon>Planctomycetia</taxon>
        <taxon>Gemmatales</taxon>
        <taxon>Gemmataceae</taxon>
        <taxon>Gemmata</taxon>
    </lineage>
</organism>
<sequence>MGWVNDARAGLTAGRTVQVRPTGGSMRGRIESGQLVTIAPVAPLAVNVGDAVLVAWRGGFLLHIVKDAKGDQLLIGNNVGKINGWVARSAVIGKVVAVED</sequence>